<evidence type="ECO:0000256" key="1">
    <source>
        <dbReference type="SAM" id="Phobius"/>
    </source>
</evidence>
<evidence type="ECO:0008006" key="4">
    <source>
        <dbReference type="Google" id="ProtNLM"/>
    </source>
</evidence>
<feature type="transmembrane region" description="Helical" evidence="1">
    <location>
        <begin position="54"/>
        <end position="75"/>
    </location>
</feature>
<reference evidence="3" key="1">
    <citation type="journal article" date="2019" name="Int. J. Syst. Evol. Microbiol.">
        <title>The Global Catalogue of Microorganisms (GCM) 10K type strain sequencing project: providing services to taxonomists for standard genome sequencing and annotation.</title>
        <authorList>
            <consortium name="The Broad Institute Genomics Platform"/>
            <consortium name="The Broad Institute Genome Sequencing Center for Infectious Disease"/>
            <person name="Wu L."/>
            <person name="Ma J."/>
        </authorList>
    </citation>
    <scope>NUCLEOTIDE SEQUENCE [LARGE SCALE GENOMIC DNA]</scope>
    <source>
        <strain evidence="3">JCM 18459</strain>
    </source>
</reference>
<gene>
    <name evidence="2" type="ORF">GCM10023340_03650</name>
</gene>
<accession>A0ABP9P7F2</accession>
<proteinExistence type="predicted"/>
<dbReference type="Proteomes" id="UP001500221">
    <property type="component" value="Unassembled WGS sequence"/>
</dbReference>
<dbReference type="EMBL" id="BAABKG010000001">
    <property type="protein sequence ID" value="GAA5141624.1"/>
    <property type="molecule type" value="Genomic_DNA"/>
</dbReference>
<organism evidence="2 3">
    <name type="scientific">Nocardioides marinquilinus</name>
    <dbReference type="NCBI Taxonomy" id="1210400"/>
    <lineage>
        <taxon>Bacteria</taxon>
        <taxon>Bacillati</taxon>
        <taxon>Actinomycetota</taxon>
        <taxon>Actinomycetes</taxon>
        <taxon>Propionibacteriales</taxon>
        <taxon>Nocardioidaceae</taxon>
        <taxon>Nocardioides</taxon>
    </lineage>
</organism>
<protein>
    <recommendedName>
        <fullName evidence="4">PH domain-containing protein</fullName>
    </recommendedName>
</protein>
<keyword evidence="3" id="KW-1185">Reference proteome</keyword>
<keyword evidence="1" id="KW-1133">Transmembrane helix</keyword>
<evidence type="ECO:0000313" key="3">
    <source>
        <dbReference type="Proteomes" id="UP001500221"/>
    </source>
</evidence>
<dbReference type="RefSeq" id="WP_345453903.1">
    <property type="nucleotide sequence ID" value="NZ_BAABKG010000001.1"/>
</dbReference>
<keyword evidence="1" id="KW-0472">Membrane</keyword>
<evidence type="ECO:0000313" key="2">
    <source>
        <dbReference type="EMBL" id="GAA5141624.1"/>
    </source>
</evidence>
<feature type="transmembrane region" description="Helical" evidence="1">
    <location>
        <begin position="28"/>
        <end position="48"/>
    </location>
</feature>
<name>A0ABP9P7F2_9ACTN</name>
<sequence length="157" mass="16610">MDDAPPDPAPRPAGVATYRLAPAFAARLVGFGVVVTAVVVLLVAVLAWALSWPAVVVVVVGVVGVLAVLGAATWLRRRYVVRLDDVGYHVRMVRGAGVTRGRWTEVESAAAASPHGIACVVLRRHDGAATSIPVAMLATDRERFADEVRARLERAAI</sequence>
<keyword evidence="1" id="KW-0812">Transmembrane</keyword>
<comment type="caution">
    <text evidence="2">The sequence shown here is derived from an EMBL/GenBank/DDBJ whole genome shotgun (WGS) entry which is preliminary data.</text>
</comment>